<keyword evidence="5 10" id="KW-0566">Pantothenate biosynthesis</keyword>
<comment type="caution">
    <text evidence="13">The sequence shown here is derived from an EMBL/GenBank/DDBJ whole genome shotgun (WGS) entry which is preliminary data.</text>
</comment>
<feature type="domain" description="Ketopantoate reductase C-terminal" evidence="12">
    <location>
        <begin position="176"/>
        <end position="299"/>
    </location>
</feature>
<dbReference type="InterPro" id="IPR036291">
    <property type="entry name" value="NAD(P)-bd_dom_sf"/>
</dbReference>
<proteinExistence type="inferred from homology"/>
<evidence type="ECO:0000313" key="13">
    <source>
        <dbReference type="EMBL" id="RQH06073.1"/>
    </source>
</evidence>
<dbReference type="SUPFAM" id="SSF48179">
    <property type="entry name" value="6-phosphogluconate dehydrogenase C-terminal domain-like"/>
    <property type="match status" value="1"/>
</dbReference>
<evidence type="ECO:0000259" key="11">
    <source>
        <dbReference type="Pfam" id="PF02558"/>
    </source>
</evidence>
<dbReference type="PANTHER" id="PTHR21708:SF26">
    <property type="entry name" value="2-DEHYDROPANTOATE 2-REDUCTASE"/>
    <property type="match status" value="1"/>
</dbReference>
<dbReference type="InterPro" id="IPR051402">
    <property type="entry name" value="KPR-Related"/>
</dbReference>
<comment type="catalytic activity">
    <reaction evidence="9 10">
        <text>(R)-pantoate + NADP(+) = 2-dehydropantoate + NADPH + H(+)</text>
        <dbReference type="Rhea" id="RHEA:16233"/>
        <dbReference type="ChEBI" id="CHEBI:11561"/>
        <dbReference type="ChEBI" id="CHEBI:15378"/>
        <dbReference type="ChEBI" id="CHEBI:15980"/>
        <dbReference type="ChEBI" id="CHEBI:57783"/>
        <dbReference type="ChEBI" id="CHEBI:58349"/>
        <dbReference type="EC" id="1.1.1.169"/>
    </reaction>
</comment>
<dbReference type="Pfam" id="PF02558">
    <property type="entry name" value="ApbA"/>
    <property type="match status" value="1"/>
</dbReference>
<dbReference type="GO" id="GO:0015940">
    <property type="term" value="P:pantothenate biosynthetic process"/>
    <property type="evidence" value="ECO:0007669"/>
    <property type="project" value="UniProtKB-UniPathway"/>
</dbReference>
<dbReference type="Gene3D" id="3.40.50.720">
    <property type="entry name" value="NAD(P)-binding Rossmann-like Domain"/>
    <property type="match status" value="1"/>
</dbReference>
<evidence type="ECO:0000256" key="6">
    <source>
        <dbReference type="ARBA" id="ARBA00022857"/>
    </source>
</evidence>
<dbReference type="Pfam" id="PF08546">
    <property type="entry name" value="ApbA_C"/>
    <property type="match status" value="1"/>
</dbReference>
<evidence type="ECO:0000313" key="14">
    <source>
        <dbReference type="Proteomes" id="UP000272778"/>
    </source>
</evidence>
<evidence type="ECO:0000256" key="2">
    <source>
        <dbReference type="ARBA" id="ARBA00007870"/>
    </source>
</evidence>
<gene>
    <name evidence="13" type="ORF">D1Y85_12885</name>
</gene>
<dbReference type="SUPFAM" id="SSF51735">
    <property type="entry name" value="NAD(P)-binding Rossmann-fold domains"/>
    <property type="match status" value="1"/>
</dbReference>
<name>A0A3N6NYU7_9BURK</name>
<organism evidence="13 14">
    <name type="scientific">Paraburkholderia dinghuensis</name>
    <dbReference type="NCBI Taxonomy" id="2305225"/>
    <lineage>
        <taxon>Bacteria</taxon>
        <taxon>Pseudomonadati</taxon>
        <taxon>Pseudomonadota</taxon>
        <taxon>Betaproteobacteria</taxon>
        <taxon>Burkholderiales</taxon>
        <taxon>Burkholderiaceae</taxon>
        <taxon>Paraburkholderia</taxon>
    </lineage>
</organism>
<evidence type="ECO:0000256" key="7">
    <source>
        <dbReference type="ARBA" id="ARBA00023002"/>
    </source>
</evidence>
<dbReference type="UniPathway" id="UPA00028">
    <property type="reaction ID" value="UER00004"/>
</dbReference>
<evidence type="ECO:0000256" key="1">
    <source>
        <dbReference type="ARBA" id="ARBA00004994"/>
    </source>
</evidence>
<sequence>MEIKRVHFIGLGAIGLKYAARIHDADPSLVRVIADDARIAQFRATPPTVNGKPYDFEFVRPDLPGEPADVIFVAVKWRHLERALADMRGFVGKRTSIISLMNGIASEEVIAREFGRERVIYANVYMDAVRSGNAVTWRDIGRIVFGEENNAVVSARVKSIETLFDKAHIPSNVPADMLGAHWAKFMLNVGINQASAVLRAPYGTFQTNRYARELMVSAAQEVVEISQHAGVGLDQSDIDRFLAIIDSLDPAGKTSMLQDVEGNRETEVDIFAGTVVDLGERYDVPTPVNRTLLTIIRAIDADDRRDR</sequence>
<dbReference type="InterPro" id="IPR008927">
    <property type="entry name" value="6-PGluconate_DH-like_C_sf"/>
</dbReference>
<dbReference type="GO" id="GO:0005737">
    <property type="term" value="C:cytoplasm"/>
    <property type="evidence" value="ECO:0007669"/>
    <property type="project" value="TreeGrafter"/>
</dbReference>
<dbReference type="PANTHER" id="PTHR21708">
    <property type="entry name" value="PROBABLE 2-DEHYDROPANTOATE 2-REDUCTASE"/>
    <property type="match status" value="1"/>
</dbReference>
<comment type="function">
    <text evidence="10">Catalyzes the NADPH-dependent reduction of ketopantoate into pantoic acid.</text>
</comment>
<evidence type="ECO:0000256" key="3">
    <source>
        <dbReference type="ARBA" id="ARBA00013014"/>
    </source>
</evidence>
<keyword evidence="6 10" id="KW-0521">NADP</keyword>
<dbReference type="InterPro" id="IPR003710">
    <property type="entry name" value="ApbA"/>
</dbReference>
<comment type="similarity">
    <text evidence="2 10">Belongs to the ketopantoate reductase family.</text>
</comment>
<dbReference type="EMBL" id="RQIS01000008">
    <property type="protein sequence ID" value="RQH06073.1"/>
    <property type="molecule type" value="Genomic_DNA"/>
</dbReference>
<keyword evidence="7 10" id="KW-0560">Oxidoreductase</keyword>
<keyword evidence="14" id="KW-1185">Reference proteome</keyword>
<protein>
    <recommendedName>
        <fullName evidence="4 10">2-dehydropantoate 2-reductase</fullName>
        <ecNumber evidence="3 10">1.1.1.169</ecNumber>
    </recommendedName>
    <alternativeName>
        <fullName evidence="8 10">Ketopantoate reductase</fullName>
    </alternativeName>
</protein>
<dbReference type="OrthoDB" id="8555723at2"/>
<dbReference type="AlphaFoldDB" id="A0A3N6NYU7"/>
<dbReference type="Gene3D" id="1.10.1040.10">
    <property type="entry name" value="N-(1-d-carboxylethyl)-l-norvaline Dehydrogenase, domain 2"/>
    <property type="match status" value="1"/>
</dbReference>
<comment type="pathway">
    <text evidence="1 10">Cofactor biosynthesis; (R)-pantothenate biosynthesis; (R)-pantoate from 3-methyl-2-oxobutanoate: step 2/2.</text>
</comment>
<dbReference type="RefSeq" id="WP_124151450.1">
    <property type="nucleotide sequence ID" value="NZ_RQIS01000008.1"/>
</dbReference>
<dbReference type="InterPro" id="IPR013328">
    <property type="entry name" value="6PGD_dom2"/>
</dbReference>
<feature type="domain" description="Ketopantoate reductase N-terminal" evidence="11">
    <location>
        <begin position="6"/>
        <end position="148"/>
    </location>
</feature>
<dbReference type="InterPro" id="IPR013332">
    <property type="entry name" value="KPR_N"/>
</dbReference>
<dbReference type="InterPro" id="IPR013752">
    <property type="entry name" value="KPA_reductase"/>
</dbReference>
<evidence type="ECO:0000259" key="12">
    <source>
        <dbReference type="Pfam" id="PF08546"/>
    </source>
</evidence>
<dbReference type="FunFam" id="1.10.1040.10:FF:000017">
    <property type="entry name" value="2-dehydropantoate 2-reductase"/>
    <property type="match status" value="1"/>
</dbReference>
<evidence type="ECO:0000256" key="4">
    <source>
        <dbReference type="ARBA" id="ARBA00019465"/>
    </source>
</evidence>
<evidence type="ECO:0000256" key="5">
    <source>
        <dbReference type="ARBA" id="ARBA00022655"/>
    </source>
</evidence>
<dbReference type="Proteomes" id="UP000272778">
    <property type="component" value="Unassembled WGS sequence"/>
</dbReference>
<evidence type="ECO:0000256" key="9">
    <source>
        <dbReference type="ARBA" id="ARBA00048793"/>
    </source>
</evidence>
<accession>A0A3N6NYU7</accession>
<reference evidence="13 14" key="1">
    <citation type="submission" date="2018-11" db="EMBL/GenBank/DDBJ databases">
        <title>Paraburkholderia sp. DHOA04, isolated from soil.</title>
        <authorList>
            <person name="Gao Z.-H."/>
            <person name="Qiu L.-H."/>
            <person name="Fu J.-C."/>
        </authorList>
    </citation>
    <scope>NUCLEOTIDE SEQUENCE [LARGE SCALE GENOMIC DNA]</scope>
    <source>
        <strain evidence="13 14">DHOA04</strain>
    </source>
</reference>
<evidence type="ECO:0000256" key="8">
    <source>
        <dbReference type="ARBA" id="ARBA00032024"/>
    </source>
</evidence>
<evidence type="ECO:0000256" key="10">
    <source>
        <dbReference type="RuleBase" id="RU362068"/>
    </source>
</evidence>
<dbReference type="GO" id="GO:0008677">
    <property type="term" value="F:2-dehydropantoate 2-reductase activity"/>
    <property type="evidence" value="ECO:0007669"/>
    <property type="project" value="UniProtKB-EC"/>
</dbReference>
<dbReference type="EC" id="1.1.1.169" evidence="3 10"/>
<dbReference type="NCBIfam" id="TIGR00745">
    <property type="entry name" value="apbA_panE"/>
    <property type="match status" value="1"/>
</dbReference>